<evidence type="ECO:0000256" key="3">
    <source>
        <dbReference type="RuleBase" id="RU000507"/>
    </source>
</evidence>
<name>A0ABS4DF07_9CHLR</name>
<dbReference type="EMBL" id="SIJK02000052">
    <property type="protein sequence ID" value="MBP1468035.1"/>
    <property type="molecule type" value="Genomic_DNA"/>
</dbReference>
<keyword evidence="3" id="KW-0808">Transferase</keyword>
<evidence type="ECO:0000256" key="2">
    <source>
        <dbReference type="ARBA" id="ARBA00047549"/>
    </source>
</evidence>
<dbReference type="SMART" id="SM00450">
    <property type="entry name" value="RHOD"/>
    <property type="match status" value="2"/>
</dbReference>
<evidence type="ECO:0000313" key="6">
    <source>
        <dbReference type="Proteomes" id="UP001193081"/>
    </source>
</evidence>
<dbReference type="CDD" id="cd01448">
    <property type="entry name" value="TST_Repeat_1"/>
    <property type="match status" value="1"/>
</dbReference>
<dbReference type="PROSITE" id="PS00683">
    <property type="entry name" value="RHODANESE_2"/>
    <property type="match status" value="1"/>
</dbReference>
<protein>
    <recommendedName>
        <fullName evidence="3">Sulfurtransferase</fullName>
    </recommendedName>
</protein>
<evidence type="ECO:0000313" key="5">
    <source>
        <dbReference type="EMBL" id="MBP1468035.1"/>
    </source>
</evidence>
<comment type="catalytic activity">
    <reaction evidence="2">
        <text>thiosulfate + hydrogen cyanide = thiocyanate + sulfite + 2 H(+)</text>
        <dbReference type="Rhea" id="RHEA:16881"/>
        <dbReference type="ChEBI" id="CHEBI:15378"/>
        <dbReference type="ChEBI" id="CHEBI:17359"/>
        <dbReference type="ChEBI" id="CHEBI:18022"/>
        <dbReference type="ChEBI" id="CHEBI:18407"/>
        <dbReference type="ChEBI" id="CHEBI:33542"/>
        <dbReference type="EC" id="2.8.1.1"/>
    </reaction>
</comment>
<feature type="domain" description="Rhodanese" evidence="4">
    <location>
        <begin position="70"/>
        <end position="177"/>
    </location>
</feature>
<reference evidence="5 6" key="1">
    <citation type="submission" date="2021-03" db="EMBL/GenBank/DDBJ databases">
        <authorList>
            <person name="Grouzdev D.S."/>
        </authorList>
    </citation>
    <scope>NUCLEOTIDE SEQUENCE [LARGE SCALE GENOMIC DNA]</scope>
    <source>
        <strain evidence="5 6">M50-1</strain>
    </source>
</reference>
<evidence type="ECO:0000256" key="1">
    <source>
        <dbReference type="ARBA" id="ARBA00022737"/>
    </source>
</evidence>
<dbReference type="Pfam" id="PF00581">
    <property type="entry name" value="Rhodanese"/>
    <property type="match status" value="2"/>
</dbReference>
<dbReference type="InterPro" id="IPR001763">
    <property type="entry name" value="Rhodanese-like_dom"/>
</dbReference>
<dbReference type="PANTHER" id="PTHR43855:SF1">
    <property type="entry name" value="THIOSULFATE SULFURTRANSFERASE"/>
    <property type="match status" value="1"/>
</dbReference>
<dbReference type="PANTHER" id="PTHR43855">
    <property type="entry name" value="THIOSULFATE SULFURTRANSFERASE"/>
    <property type="match status" value="1"/>
</dbReference>
<feature type="domain" description="Rhodanese" evidence="4">
    <location>
        <begin position="214"/>
        <end position="326"/>
    </location>
</feature>
<dbReference type="CDD" id="cd01449">
    <property type="entry name" value="TST_Repeat_2"/>
    <property type="match status" value="1"/>
</dbReference>
<gene>
    <name evidence="5" type="ORF">EYB53_020120</name>
</gene>
<sequence length="336" mass="36027">MHTPVVSRGNGLMLVVLVALVIVLAGCSTAQTPAAAPVAAVPVPAQGTELGARGPEQALVSTEWLAANLDNPQVRVIEVSVVPGLYERGHIPGAVNFVWHTDFVDTVNRDIVAPDRFEQLARTAGINQDTTVVLYGDNSNWFAAWGAWIFLQYGANDVRLLDGSRAKWEAEGRELSVTVPSVAAGDFTVAHRESLRARLPDVLAVVEGTTTASLIDIRSADEFSGKIFAPEGFQELAIRAGHIPGAINIPWKQALNEDGTFKSVDELQSLYAGLGIDGSQPIITYCRIGERASHTWFVLSQILGYEVAVYDGSWTEWGNTIGVPIANPSGTVWGAQ</sequence>
<dbReference type="Gene3D" id="3.40.250.10">
    <property type="entry name" value="Rhodanese-like domain"/>
    <property type="match status" value="2"/>
</dbReference>
<dbReference type="InterPro" id="IPR001307">
    <property type="entry name" value="Thiosulphate_STrfase_CS"/>
</dbReference>
<comment type="caution">
    <text evidence="5">The sequence shown here is derived from an EMBL/GenBank/DDBJ whole genome shotgun (WGS) entry which is preliminary data.</text>
</comment>
<dbReference type="SUPFAM" id="SSF52821">
    <property type="entry name" value="Rhodanese/Cell cycle control phosphatase"/>
    <property type="match status" value="2"/>
</dbReference>
<dbReference type="InterPro" id="IPR036873">
    <property type="entry name" value="Rhodanese-like_dom_sf"/>
</dbReference>
<organism evidence="5 6">
    <name type="scientific">Candidatus Chloroploca mongolica</name>
    <dbReference type="NCBI Taxonomy" id="2528176"/>
    <lineage>
        <taxon>Bacteria</taxon>
        <taxon>Bacillati</taxon>
        <taxon>Chloroflexota</taxon>
        <taxon>Chloroflexia</taxon>
        <taxon>Chloroflexales</taxon>
        <taxon>Chloroflexineae</taxon>
        <taxon>Oscillochloridaceae</taxon>
        <taxon>Candidatus Chloroploca</taxon>
    </lineage>
</organism>
<dbReference type="InterPro" id="IPR051126">
    <property type="entry name" value="Thiosulfate_sulfurtransferase"/>
</dbReference>
<dbReference type="PROSITE" id="PS00380">
    <property type="entry name" value="RHODANESE_1"/>
    <property type="match status" value="1"/>
</dbReference>
<proteinExistence type="predicted"/>
<evidence type="ECO:0000259" key="4">
    <source>
        <dbReference type="PROSITE" id="PS50206"/>
    </source>
</evidence>
<keyword evidence="6" id="KW-1185">Reference proteome</keyword>
<dbReference type="RefSeq" id="WP_205712702.1">
    <property type="nucleotide sequence ID" value="NZ_SIJK02000052.1"/>
</dbReference>
<dbReference type="Proteomes" id="UP001193081">
    <property type="component" value="Unassembled WGS sequence"/>
</dbReference>
<dbReference type="PROSITE" id="PS50206">
    <property type="entry name" value="RHODANESE_3"/>
    <property type="match status" value="2"/>
</dbReference>
<keyword evidence="1" id="KW-0677">Repeat</keyword>
<accession>A0ABS4DF07</accession>